<dbReference type="RefSeq" id="WP_158864982.1">
    <property type="nucleotide sequence ID" value="NZ_CP046401.1"/>
</dbReference>
<dbReference type="SUPFAM" id="SSF52025">
    <property type="entry name" value="PA domain"/>
    <property type="match status" value="1"/>
</dbReference>
<evidence type="ECO:0000313" key="4">
    <source>
        <dbReference type="EMBL" id="QGY43646.1"/>
    </source>
</evidence>
<keyword evidence="5" id="KW-1185">Reference proteome</keyword>
<dbReference type="Gene3D" id="3.40.630.10">
    <property type="entry name" value="Zn peptidases"/>
    <property type="match status" value="1"/>
</dbReference>
<accession>A0A6I6JLF9</accession>
<sequence>MHNNKRLCLPLFFLLISTLTFSQEQALKSIVQDDLKQHLTFISSDELQGRKLGVGDGLEKAAEYIERNAKENGLQPLNDSYTQTVDIFSIHPDNSHTYLKAEHPKKKKSLKSPAICLDKQLLNLDFKGKVVFAGFGKEDESAGYDDYEGLDVKGKVVLLSSGDMESFQEDKNFQWSDRCEHKKRRLAFEKGAEAVVLITNPNDKKDKIFAQLEKWMNRNNFTLKTENQNEGEKYFITTPEFADFLLGGKNSYKKYLETIVKENKANLLEPENDEIEIHIQREIQTFHSRNILGMVEGSDPFLKDEFVVYMAHYDHLGVSEDGDVYNGADDNGSGTTVLLELAEAFSSTKVKPKRSLLFLWVTSEEIGLFGSGFYSGNPLVPMEKTTACINLDMVGRVYEPRDSVWRRSPKMVKDFDGLFTLTNDVWPELKQISDSVCYSLHLVPDNSLPAQFLRSSDHYHFHKNDVPILNVATGYHADYHKPTDEVSKINFDKMKRVADFVFLVGYEVANYEPLRKTGSPAN</sequence>
<dbReference type="PANTHER" id="PTHR12147:SF26">
    <property type="entry name" value="PEPTIDASE M28 DOMAIN-CONTAINING PROTEIN"/>
    <property type="match status" value="1"/>
</dbReference>
<dbReference type="InterPro" id="IPR007484">
    <property type="entry name" value="Peptidase_M28"/>
</dbReference>
<keyword evidence="1" id="KW-0732">Signal</keyword>
<dbReference type="Pfam" id="PF02225">
    <property type="entry name" value="PA"/>
    <property type="match status" value="1"/>
</dbReference>
<proteinExistence type="predicted"/>
<dbReference type="GO" id="GO:0008235">
    <property type="term" value="F:metalloexopeptidase activity"/>
    <property type="evidence" value="ECO:0007669"/>
    <property type="project" value="InterPro"/>
</dbReference>
<dbReference type="Proteomes" id="UP000428260">
    <property type="component" value="Chromosome"/>
</dbReference>
<name>A0A6I6JLF9_9BACT</name>
<protein>
    <submittedName>
        <fullName evidence="4">M28 family peptidase</fullName>
    </submittedName>
</protein>
<dbReference type="InterPro" id="IPR046450">
    <property type="entry name" value="PA_dom_sf"/>
</dbReference>
<dbReference type="InterPro" id="IPR003137">
    <property type="entry name" value="PA_domain"/>
</dbReference>
<evidence type="ECO:0000256" key="1">
    <source>
        <dbReference type="SAM" id="SignalP"/>
    </source>
</evidence>
<dbReference type="GO" id="GO:0006508">
    <property type="term" value="P:proteolysis"/>
    <property type="evidence" value="ECO:0007669"/>
    <property type="project" value="InterPro"/>
</dbReference>
<dbReference type="AlphaFoldDB" id="A0A6I6JLF9"/>
<evidence type="ECO:0000313" key="5">
    <source>
        <dbReference type="Proteomes" id="UP000428260"/>
    </source>
</evidence>
<feature type="chain" id="PRO_5026336220" evidence="1">
    <location>
        <begin position="23"/>
        <end position="522"/>
    </location>
</feature>
<feature type="signal peptide" evidence="1">
    <location>
        <begin position="1"/>
        <end position="22"/>
    </location>
</feature>
<dbReference type="Gene3D" id="3.50.30.30">
    <property type="match status" value="1"/>
</dbReference>
<feature type="domain" description="Peptidase M28" evidence="3">
    <location>
        <begin position="290"/>
        <end position="501"/>
    </location>
</feature>
<reference evidence="4 5" key="1">
    <citation type="submission" date="2019-11" db="EMBL/GenBank/DDBJ databases">
        <authorList>
            <person name="Zheng R.K."/>
            <person name="Sun C.M."/>
        </authorList>
    </citation>
    <scope>NUCLEOTIDE SEQUENCE [LARGE SCALE GENOMIC DNA]</scope>
    <source>
        <strain evidence="4 5">WC007</strain>
    </source>
</reference>
<dbReference type="InterPro" id="IPR045175">
    <property type="entry name" value="M28_fam"/>
</dbReference>
<dbReference type="Pfam" id="PF04389">
    <property type="entry name" value="Peptidase_M28"/>
    <property type="match status" value="1"/>
</dbReference>
<dbReference type="PANTHER" id="PTHR12147">
    <property type="entry name" value="METALLOPEPTIDASE M28 FAMILY MEMBER"/>
    <property type="match status" value="1"/>
</dbReference>
<organism evidence="4 5">
    <name type="scientific">Maribellus comscasis</name>
    <dbReference type="NCBI Taxonomy" id="2681766"/>
    <lineage>
        <taxon>Bacteria</taxon>
        <taxon>Pseudomonadati</taxon>
        <taxon>Bacteroidota</taxon>
        <taxon>Bacteroidia</taxon>
        <taxon>Marinilabiliales</taxon>
        <taxon>Prolixibacteraceae</taxon>
        <taxon>Maribellus</taxon>
    </lineage>
</organism>
<evidence type="ECO:0000259" key="3">
    <source>
        <dbReference type="Pfam" id="PF04389"/>
    </source>
</evidence>
<dbReference type="KEGG" id="mcos:GM418_08230"/>
<evidence type="ECO:0000259" key="2">
    <source>
        <dbReference type="Pfam" id="PF02225"/>
    </source>
</evidence>
<feature type="domain" description="PA" evidence="2">
    <location>
        <begin position="128"/>
        <end position="207"/>
    </location>
</feature>
<dbReference type="SUPFAM" id="SSF53187">
    <property type="entry name" value="Zn-dependent exopeptidases"/>
    <property type="match status" value="1"/>
</dbReference>
<dbReference type="EMBL" id="CP046401">
    <property type="protein sequence ID" value="QGY43646.1"/>
    <property type="molecule type" value="Genomic_DNA"/>
</dbReference>
<gene>
    <name evidence="4" type="ORF">GM418_08230</name>
</gene>